<protein>
    <recommendedName>
        <fullName evidence="4">Nuclear transcription factor Y subunit</fullName>
    </recommendedName>
</protein>
<evidence type="ECO:0000313" key="2">
    <source>
        <dbReference type="EMBL" id="KAL1507848.1"/>
    </source>
</evidence>
<evidence type="ECO:0000313" key="3">
    <source>
        <dbReference type="Proteomes" id="UP001515480"/>
    </source>
</evidence>
<dbReference type="EMBL" id="JBGBPQ010000017">
    <property type="protein sequence ID" value="KAL1507848.1"/>
    <property type="molecule type" value="Genomic_DNA"/>
</dbReference>
<comment type="caution">
    <text evidence="2">The sequence shown here is derived from an EMBL/GenBank/DDBJ whole genome shotgun (WGS) entry which is preliminary data.</text>
</comment>
<name>A0AB34IXI5_PRYPA</name>
<dbReference type="AlphaFoldDB" id="A0AB34IXI5"/>
<sequence>MSSASRLADDTSPAARRAASRARQSATLAGGPARHAHAPTDAIYYDQPTTRRARARLLEAREARSRGPQRVKRREGCTET</sequence>
<dbReference type="Proteomes" id="UP001515480">
    <property type="component" value="Unassembled WGS sequence"/>
</dbReference>
<evidence type="ECO:0008006" key="4">
    <source>
        <dbReference type="Google" id="ProtNLM"/>
    </source>
</evidence>
<feature type="compositionally biased region" description="Low complexity" evidence="1">
    <location>
        <begin position="14"/>
        <end position="26"/>
    </location>
</feature>
<gene>
    <name evidence="2" type="ORF">AB1Y20_007456</name>
</gene>
<organism evidence="2 3">
    <name type="scientific">Prymnesium parvum</name>
    <name type="common">Toxic golden alga</name>
    <dbReference type="NCBI Taxonomy" id="97485"/>
    <lineage>
        <taxon>Eukaryota</taxon>
        <taxon>Haptista</taxon>
        <taxon>Haptophyta</taxon>
        <taxon>Prymnesiophyceae</taxon>
        <taxon>Prymnesiales</taxon>
        <taxon>Prymnesiaceae</taxon>
        <taxon>Prymnesium</taxon>
    </lineage>
</organism>
<keyword evidence="3" id="KW-1185">Reference proteome</keyword>
<evidence type="ECO:0000256" key="1">
    <source>
        <dbReference type="SAM" id="MobiDB-lite"/>
    </source>
</evidence>
<accession>A0AB34IXI5</accession>
<feature type="compositionally biased region" description="Basic and acidic residues" evidence="1">
    <location>
        <begin position="56"/>
        <end position="65"/>
    </location>
</feature>
<reference evidence="2 3" key="1">
    <citation type="journal article" date="2024" name="Science">
        <title>Giant polyketide synthase enzymes in the biosynthesis of giant marine polyether toxins.</title>
        <authorList>
            <person name="Fallon T.R."/>
            <person name="Shende V.V."/>
            <person name="Wierzbicki I.H."/>
            <person name="Pendleton A.L."/>
            <person name="Watervoot N.F."/>
            <person name="Auber R.P."/>
            <person name="Gonzalez D.J."/>
            <person name="Wisecaver J.H."/>
            <person name="Moore B.S."/>
        </authorList>
    </citation>
    <scope>NUCLEOTIDE SEQUENCE [LARGE SCALE GENOMIC DNA]</scope>
    <source>
        <strain evidence="2 3">12B1</strain>
    </source>
</reference>
<proteinExistence type="predicted"/>
<feature type="region of interest" description="Disordered" evidence="1">
    <location>
        <begin position="1"/>
        <end position="80"/>
    </location>
</feature>